<comment type="caution">
    <text evidence="2">The sequence shown here is derived from an EMBL/GenBank/DDBJ whole genome shotgun (WGS) entry which is preliminary data.</text>
</comment>
<name>A0AAE2C098_9LAMI</name>
<keyword evidence="3" id="KW-1185">Reference proteome</keyword>
<dbReference type="Pfam" id="PF13966">
    <property type="entry name" value="zf-RVT"/>
    <property type="match status" value="1"/>
</dbReference>
<evidence type="ECO:0000313" key="2">
    <source>
        <dbReference type="EMBL" id="KAK4404286.1"/>
    </source>
</evidence>
<dbReference type="AlphaFoldDB" id="A0AAE2C098"/>
<dbReference type="EMBL" id="JACGWL010000004">
    <property type="protein sequence ID" value="KAK4404286.1"/>
    <property type="molecule type" value="Genomic_DNA"/>
</dbReference>
<evidence type="ECO:0000259" key="1">
    <source>
        <dbReference type="Pfam" id="PF13966"/>
    </source>
</evidence>
<evidence type="ECO:0000313" key="3">
    <source>
        <dbReference type="Proteomes" id="UP001289374"/>
    </source>
</evidence>
<dbReference type="InterPro" id="IPR026960">
    <property type="entry name" value="RVT-Znf"/>
</dbReference>
<proteinExistence type="predicted"/>
<gene>
    <name evidence="2" type="ORF">Sango_0797200</name>
</gene>
<sequence>MRKLIRIFGIKDNSSLSITRSRSLYSVQGDPLPVDEVLCGRVGCHVCGPFGPNVLVGLHHDPSRGMSQASSPGDILGLESGDVSGVRGVAEEGDSRFLCKARVPPKIQLFAWKVCQEAIPGAINLKKRGVQVEAACGRCSSGEEDTLHVLLSCEFGRQVWALSDLPVHTISQSGYSTKAWLVAVSRSVCGGQFSL</sequence>
<reference evidence="2" key="2">
    <citation type="journal article" date="2024" name="Plant">
        <title>Genomic evolution and insights into agronomic trait innovations of Sesamum species.</title>
        <authorList>
            <person name="Miao H."/>
            <person name="Wang L."/>
            <person name="Qu L."/>
            <person name="Liu H."/>
            <person name="Sun Y."/>
            <person name="Le M."/>
            <person name="Wang Q."/>
            <person name="Wei S."/>
            <person name="Zheng Y."/>
            <person name="Lin W."/>
            <person name="Duan Y."/>
            <person name="Cao H."/>
            <person name="Xiong S."/>
            <person name="Wang X."/>
            <person name="Wei L."/>
            <person name="Li C."/>
            <person name="Ma Q."/>
            <person name="Ju M."/>
            <person name="Zhao R."/>
            <person name="Li G."/>
            <person name="Mu C."/>
            <person name="Tian Q."/>
            <person name="Mei H."/>
            <person name="Zhang T."/>
            <person name="Gao T."/>
            <person name="Zhang H."/>
        </authorList>
    </citation>
    <scope>NUCLEOTIDE SEQUENCE</scope>
    <source>
        <strain evidence="2">K16</strain>
    </source>
</reference>
<organism evidence="2 3">
    <name type="scientific">Sesamum angolense</name>
    <dbReference type="NCBI Taxonomy" id="2727404"/>
    <lineage>
        <taxon>Eukaryota</taxon>
        <taxon>Viridiplantae</taxon>
        <taxon>Streptophyta</taxon>
        <taxon>Embryophyta</taxon>
        <taxon>Tracheophyta</taxon>
        <taxon>Spermatophyta</taxon>
        <taxon>Magnoliopsida</taxon>
        <taxon>eudicotyledons</taxon>
        <taxon>Gunneridae</taxon>
        <taxon>Pentapetalae</taxon>
        <taxon>asterids</taxon>
        <taxon>lamiids</taxon>
        <taxon>Lamiales</taxon>
        <taxon>Pedaliaceae</taxon>
        <taxon>Sesamum</taxon>
    </lineage>
</organism>
<feature type="domain" description="Reverse transcriptase zinc-binding" evidence="1">
    <location>
        <begin position="96"/>
        <end position="160"/>
    </location>
</feature>
<protein>
    <recommendedName>
        <fullName evidence="1">Reverse transcriptase zinc-binding domain-containing protein</fullName>
    </recommendedName>
</protein>
<reference evidence="2" key="1">
    <citation type="submission" date="2020-06" db="EMBL/GenBank/DDBJ databases">
        <authorList>
            <person name="Li T."/>
            <person name="Hu X."/>
            <person name="Zhang T."/>
            <person name="Song X."/>
            <person name="Zhang H."/>
            <person name="Dai N."/>
            <person name="Sheng W."/>
            <person name="Hou X."/>
            <person name="Wei L."/>
        </authorList>
    </citation>
    <scope>NUCLEOTIDE SEQUENCE</scope>
    <source>
        <strain evidence="2">K16</strain>
        <tissue evidence="2">Leaf</tissue>
    </source>
</reference>
<dbReference type="Proteomes" id="UP001289374">
    <property type="component" value="Unassembled WGS sequence"/>
</dbReference>
<accession>A0AAE2C098</accession>